<evidence type="ECO:0000256" key="3">
    <source>
        <dbReference type="ARBA" id="ARBA00022490"/>
    </source>
</evidence>
<evidence type="ECO:0000256" key="4">
    <source>
        <dbReference type="ARBA" id="ARBA00022540"/>
    </source>
</evidence>
<evidence type="ECO:0000256" key="1">
    <source>
        <dbReference type="ARBA" id="ARBA00004514"/>
    </source>
</evidence>
<organism evidence="8">
    <name type="scientific">Minutocellus polymorphus</name>
    <dbReference type="NCBI Taxonomy" id="265543"/>
    <lineage>
        <taxon>Eukaryota</taxon>
        <taxon>Sar</taxon>
        <taxon>Stramenopiles</taxon>
        <taxon>Ochrophyta</taxon>
        <taxon>Bacillariophyta</taxon>
        <taxon>Mediophyceae</taxon>
        <taxon>Cymatosirophycidae</taxon>
        <taxon>Cymatosirales</taxon>
        <taxon>Cymatosiraceae</taxon>
        <taxon>Minutocellus</taxon>
    </lineage>
</organism>
<keyword evidence="3" id="KW-0963">Cytoplasm</keyword>
<dbReference type="SUPFAM" id="SSF51161">
    <property type="entry name" value="Trimeric LpxA-like enzymes"/>
    <property type="match status" value="1"/>
</dbReference>
<dbReference type="EMBL" id="HBEJ01011871">
    <property type="protein sequence ID" value="CAD8372455.1"/>
    <property type="molecule type" value="Transcribed_RNA"/>
</dbReference>
<evidence type="ECO:0000256" key="6">
    <source>
        <dbReference type="ARBA" id="ARBA00046432"/>
    </source>
</evidence>
<comment type="similarity">
    <text evidence="2">Belongs to the eIF-2B gamma/epsilon subunits family.</text>
</comment>
<dbReference type="GO" id="GO:0002183">
    <property type="term" value="P:cytoplasmic translational initiation"/>
    <property type="evidence" value="ECO:0007669"/>
    <property type="project" value="TreeGrafter"/>
</dbReference>
<dbReference type="PANTHER" id="PTHR45989">
    <property type="entry name" value="TRANSLATION INITIATION FACTOR EIF-2B SUBUNIT GAMMA"/>
    <property type="match status" value="1"/>
</dbReference>
<keyword evidence="5" id="KW-0648">Protein biosynthesis</keyword>
<dbReference type="InterPro" id="IPR051960">
    <property type="entry name" value="eIF2B_gamma"/>
</dbReference>
<dbReference type="InterPro" id="IPR056729">
    <property type="entry name" value="GMPPB_C"/>
</dbReference>
<keyword evidence="4" id="KW-0396">Initiation factor</keyword>
<dbReference type="Pfam" id="PF25087">
    <property type="entry name" value="GMPPB_C"/>
    <property type="match status" value="1"/>
</dbReference>
<evidence type="ECO:0000259" key="7">
    <source>
        <dbReference type="Pfam" id="PF25087"/>
    </source>
</evidence>
<feature type="domain" description="Mannose-1-phosphate guanyltransferase C-terminal" evidence="7">
    <location>
        <begin position="47"/>
        <end position="116"/>
    </location>
</feature>
<sequence length="135" mass="14027">MSLRCATIPAYLYGCREVVTEAAKAGADVHKAVFPDGTQVNSKFQSIVLPESSVGEKVTLKSSTVGKGAKLGGRCRLNNVVILDGASVGDNCILQNSVLGAGCIIGENCNLNDCQVAPGAEVPSLTKEKGESFLR</sequence>
<dbReference type="GO" id="GO:0005851">
    <property type="term" value="C:eukaryotic translation initiation factor 2B complex"/>
    <property type="evidence" value="ECO:0007669"/>
    <property type="project" value="TreeGrafter"/>
</dbReference>
<dbReference type="GO" id="GO:0005829">
    <property type="term" value="C:cytosol"/>
    <property type="evidence" value="ECO:0007669"/>
    <property type="project" value="UniProtKB-SubCell"/>
</dbReference>
<evidence type="ECO:0000256" key="5">
    <source>
        <dbReference type="ARBA" id="ARBA00022917"/>
    </source>
</evidence>
<dbReference type="Gene3D" id="2.160.10.10">
    <property type="entry name" value="Hexapeptide repeat proteins"/>
    <property type="match status" value="1"/>
</dbReference>
<dbReference type="AlphaFoldDB" id="A0A7S0ARG3"/>
<reference evidence="8" key="1">
    <citation type="submission" date="2021-01" db="EMBL/GenBank/DDBJ databases">
        <authorList>
            <person name="Corre E."/>
            <person name="Pelletier E."/>
            <person name="Niang G."/>
            <person name="Scheremetjew M."/>
            <person name="Finn R."/>
            <person name="Kale V."/>
            <person name="Holt S."/>
            <person name="Cochrane G."/>
            <person name="Meng A."/>
            <person name="Brown T."/>
            <person name="Cohen L."/>
        </authorList>
    </citation>
    <scope>NUCLEOTIDE SEQUENCE</scope>
    <source>
        <strain evidence="8">CCMP3303</strain>
    </source>
</reference>
<dbReference type="GO" id="GO:0003743">
    <property type="term" value="F:translation initiation factor activity"/>
    <property type="evidence" value="ECO:0007669"/>
    <property type="project" value="TreeGrafter"/>
</dbReference>
<evidence type="ECO:0000256" key="2">
    <source>
        <dbReference type="ARBA" id="ARBA00007878"/>
    </source>
</evidence>
<gene>
    <name evidence="8" type="ORF">MPOL1434_LOCUS6961</name>
</gene>
<protein>
    <recommendedName>
        <fullName evidence="7">Mannose-1-phosphate guanyltransferase C-terminal domain-containing protein</fullName>
    </recommendedName>
</protein>
<evidence type="ECO:0000313" key="8">
    <source>
        <dbReference type="EMBL" id="CAD8372455.1"/>
    </source>
</evidence>
<name>A0A7S0ARG3_9STRA</name>
<comment type="subcellular location">
    <subcellularLocation>
        <location evidence="1">Cytoplasm</location>
        <location evidence="1">Cytosol</location>
    </subcellularLocation>
</comment>
<dbReference type="GO" id="GO:0005085">
    <property type="term" value="F:guanyl-nucleotide exchange factor activity"/>
    <property type="evidence" value="ECO:0007669"/>
    <property type="project" value="TreeGrafter"/>
</dbReference>
<proteinExistence type="inferred from homology"/>
<dbReference type="InterPro" id="IPR011004">
    <property type="entry name" value="Trimer_LpxA-like_sf"/>
</dbReference>
<dbReference type="PANTHER" id="PTHR45989:SF1">
    <property type="entry name" value="TRANSLATION INITIATION FACTOR EIF-2B SUBUNIT GAMMA"/>
    <property type="match status" value="1"/>
</dbReference>
<comment type="subunit">
    <text evidence="6">Component of the translation initiation factor 2B (eIF2B) complex which is a heterodecamer of two sets of five different subunits: alpha, beta, gamma, delta and epsilon. Subunits alpha, beta and delta comprise a regulatory subcomplex and subunits epsilon and gamma comprise a catalytic subcomplex. Within the complex, the hexameric regulatory complex resides at the center, with the two heterodimeric catalytic subcomplexes bound on opposite sides.</text>
</comment>
<accession>A0A7S0ARG3</accession>